<gene>
    <name evidence="3" type="ORF">KFL_000050040</name>
</gene>
<dbReference type="InterPro" id="IPR029000">
    <property type="entry name" value="Cyclophilin-like_dom_sf"/>
</dbReference>
<evidence type="ECO:0000313" key="3">
    <source>
        <dbReference type="EMBL" id="GAQ77867.1"/>
    </source>
</evidence>
<dbReference type="OrthoDB" id="252722at2759"/>
<evidence type="ECO:0000259" key="2">
    <source>
        <dbReference type="PROSITE" id="PS50072"/>
    </source>
</evidence>
<accession>A0A1Y1HMU2</accession>
<reference evidence="3 4" key="1">
    <citation type="journal article" date="2014" name="Nat. Commun.">
        <title>Klebsormidium flaccidum genome reveals primary factors for plant terrestrial adaptation.</title>
        <authorList>
            <person name="Hori K."/>
            <person name="Maruyama F."/>
            <person name="Fujisawa T."/>
            <person name="Togashi T."/>
            <person name="Yamamoto N."/>
            <person name="Seo M."/>
            <person name="Sato S."/>
            <person name="Yamada T."/>
            <person name="Mori H."/>
            <person name="Tajima N."/>
            <person name="Moriyama T."/>
            <person name="Ikeuchi M."/>
            <person name="Watanabe M."/>
            <person name="Wada H."/>
            <person name="Kobayashi K."/>
            <person name="Saito M."/>
            <person name="Masuda T."/>
            <person name="Sasaki-Sekimoto Y."/>
            <person name="Mashiguchi K."/>
            <person name="Awai K."/>
            <person name="Shimojima M."/>
            <person name="Masuda S."/>
            <person name="Iwai M."/>
            <person name="Nobusawa T."/>
            <person name="Narise T."/>
            <person name="Kondo S."/>
            <person name="Saito H."/>
            <person name="Sato R."/>
            <person name="Murakawa M."/>
            <person name="Ihara Y."/>
            <person name="Oshima-Yamada Y."/>
            <person name="Ohtaka K."/>
            <person name="Satoh M."/>
            <person name="Sonobe K."/>
            <person name="Ishii M."/>
            <person name="Ohtani R."/>
            <person name="Kanamori-Sato M."/>
            <person name="Honoki R."/>
            <person name="Miyazaki D."/>
            <person name="Mochizuki H."/>
            <person name="Umetsu J."/>
            <person name="Higashi K."/>
            <person name="Shibata D."/>
            <person name="Kamiya Y."/>
            <person name="Sato N."/>
            <person name="Nakamura Y."/>
            <person name="Tabata S."/>
            <person name="Ida S."/>
            <person name="Kurokawa K."/>
            <person name="Ohta H."/>
        </authorList>
    </citation>
    <scope>NUCLEOTIDE SEQUENCE [LARGE SCALE GENOMIC DNA]</scope>
    <source>
        <strain evidence="3 4">NIES-2285</strain>
    </source>
</reference>
<keyword evidence="4" id="KW-1185">Reference proteome</keyword>
<dbReference type="EMBL" id="DF236954">
    <property type="protein sequence ID" value="GAQ77867.1"/>
    <property type="molecule type" value="Genomic_DNA"/>
</dbReference>
<dbReference type="Pfam" id="PF00160">
    <property type="entry name" value="Pro_isomerase"/>
    <property type="match status" value="1"/>
</dbReference>
<evidence type="ECO:0000313" key="4">
    <source>
        <dbReference type="Proteomes" id="UP000054558"/>
    </source>
</evidence>
<dbReference type="PANTHER" id="PTHR47724">
    <property type="entry name" value="PEPTIDYL-PROLYL CIS-TRANS ISOMERASE CYP26-2, CHLOROPLASTIC"/>
    <property type="match status" value="1"/>
</dbReference>
<feature type="region of interest" description="Disordered" evidence="1">
    <location>
        <begin position="54"/>
        <end position="73"/>
    </location>
</feature>
<dbReference type="OMA" id="IKIMPNY"/>
<dbReference type="InterPro" id="IPR002130">
    <property type="entry name" value="Cyclophilin-type_PPIase_dom"/>
</dbReference>
<dbReference type="Proteomes" id="UP000054558">
    <property type="component" value="Unassembled WGS sequence"/>
</dbReference>
<dbReference type="InterPro" id="IPR044185">
    <property type="entry name" value="CYP26-2-like"/>
</dbReference>
<organism evidence="3 4">
    <name type="scientific">Klebsormidium nitens</name>
    <name type="common">Green alga</name>
    <name type="synonym">Ulothrix nitens</name>
    <dbReference type="NCBI Taxonomy" id="105231"/>
    <lineage>
        <taxon>Eukaryota</taxon>
        <taxon>Viridiplantae</taxon>
        <taxon>Streptophyta</taxon>
        <taxon>Klebsormidiophyceae</taxon>
        <taxon>Klebsormidiales</taxon>
        <taxon>Klebsormidiaceae</taxon>
        <taxon>Klebsormidium</taxon>
    </lineage>
</organism>
<sequence>MATTSAALTTQFSLLHGPSFTARQRASVEPSAARCLACRLLRPALGAVSRSRKRMGVKARSSHEEEGCSADPALLESRDETKVGLSRRATLVGGALLGAAVVGSSADIREAQAADEPAITRKVFFDITVDGEPIGRFVVGLYGDDVPIGTARFADLAAGKQSVGYRRRPIELITPNSIQGAALISLYPGGNRSAGTPITGGETTGPLLNEMEAQRGRMSNSQYAVSLLIVDSKKEAAKQKLVAADGKFYVVEESSRPELNGTAFSIATVDAPELDKTNLVIGRVIDGMEVVRKIANLPVNRDNSDSGFFKVGKLIGDRRAIVAERGFNRPFAKVMVASCGELASQE</sequence>
<proteinExistence type="predicted"/>
<evidence type="ECO:0000256" key="1">
    <source>
        <dbReference type="SAM" id="MobiDB-lite"/>
    </source>
</evidence>
<name>A0A1Y1HMU2_KLENI</name>
<dbReference type="PROSITE" id="PS50072">
    <property type="entry name" value="CSA_PPIASE_2"/>
    <property type="match status" value="1"/>
</dbReference>
<dbReference type="AlphaFoldDB" id="A0A1Y1HMU2"/>
<protein>
    <submittedName>
        <fullName evidence="3">Cyclophilin-like peptidyl-prolyl cis-trans isomerase family protein</fullName>
    </submittedName>
</protein>
<dbReference type="GO" id="GO:0003755">
    <property type="term" value="F:peptidyl-prolyl cis-trans isomerase activity"/>
    <property type="evidence" value="ECO:0007669"/>
    <property type="project" value="InterPro"/>
</dbReference>
<dbReference type="STRING" id="105231.A0A1Y1HMU2"/>
<feature type="domain" description="PPIase cyclophilin-type" evidence="2">
    <location>
        <begin position="124"/>
        <end position="341"/>
    </location>
</feature>
<keyword evidence="3" id="KW-0413">Isomerase</keyword>
<dbReference type="PANTHER" id="PTHR47724:SF1">
    <property type="entry name" value="PEPTIDYL-PROLYL CIS-TRANS ISOMERASE CYP26-2, CHLOROPLASTIC"/>
    <property type="match status" value="1"/>
</dbReference>
<dbReference type="Gene3D" id="2.40.100.10">
    <property type="entry name" value="Cyclophilin-like"/>
    <property type="match status" value="1"/>
</dbReference>
<dbReference type="SUPFAM" id="SSF50891">
    <property type="entry name" value="Cyclophilin-like"/>
    <property type="match status" value="1"/>
</dbReference>